<dbReference type="PANTHER" id="PTHR37804">
    <property type="entry name" value="CDAA REGULATORY PROTEIN CDAR"/>
    <property type="match status" value="1"/>
</dbReference>
<dbReference type="InterPro" id="IPR053154">
    <property type="entry name" value="c-di-AMP_regulator"/>
</dbReference>
<gene>
    <name evidence="2" type="ORF">SAMN02745114_01530</name>
</gene>
<keyword evidence="1" id="KW-1133">Transmembrane helix</keyword>
<feature type="transmembrane region" description="Helical" evidence="1">
    <location>
        <begin position="28"/>
        <end position="48"/>
    </location>
</feature>
<dbReference type="STRING" id="290054.SAMN02745114_01530"/>
<dbReference type="Gene3D" id="2.170.120.40">
    <property type="entry name" value="YbbR-like domain"/>
    <property type="match status" value="1"/>
</dbReference>
<dbReference type="Gene3D" id="2.170.120.30">
    <property type="match status" value="1"/>
</dbReference>
<evidence type="ECO:0000313" key="2">
    <source>
        <dbReference type="EMBL" id="SJZ75982.1"/>
    </source>
</evidence>
<protein>
    <submittedName>
        <fullName evidence="2">YbbR-like protein</fullName>
    </submittedName>
</protein>
<accession>A0A1T4N9U5</accession>
<dbReference type="InterPro" id="IPR012505">
    <property type="entry name" value="YbbR"/>
</dbReference>
<keyword evidence="1" id="KW-0812">Transmembrane</keyword>
<sequence>MSKNNTSETVKKEKSKFSFSDLVYNDKYLIVLSIFLAVIVWIGSSLSVGADDTKTIKVTAPIELSGKLSGIGMQYYALQNSVDLSITLSGQKYVIGQVTADDLNITFDTSAVNRTGNQSIPIRVTNKSKRLDYTVESVYPSSIEGYFDVNTTKTFDVDVKFDRDKVADGYVFGTPVLSEDKIVVSGPKTYVDKIDNAYCEVDFGDKTNLTEPFTQDCDIELDGNGVETSYITITNRTDENTPLTSLSVTIPVLQTCTLPVTTTFEDKPTGLAKDIVSVSYSKNQLYAGALSTANISTANIGTIYFGDLTVGSHDFEFDVTNLNGISVLDGTKKITAKVTVSNSYSEHKVRINKDDIIIEGAEQGSKLSVKSIDSTIVTVLAPKKASINSSNLTLKCDVSKKNDKNQYPIEIIVSNSKAWVYGKYYATIE</sequence>
<evidence type="ECO:0000313" key="3">
    <source>
        <dbReference type="Proteomes" id="UP000190657"/>
    </source>
</evidence>
<dbReference type="Proteomes" id="UP000190657">
    <property type="component" value="Unassembled WGS sequence"/>
</dbReference>
<dbReference type="OrthoDB" id="1843316at2"/>
<keyword evidence="1" id="KW-0472">Membrane</keyword>
<dbReference type="RefSeq" id="WP_078768974.1">
    <property type="nucleotide sequence ID" value="NZ_FUWW01000020.1"/>
</dbReference>
<dbReference type="PANTHER" id="PTHR37804:SF1">
    <property type="entry name" value="CDAA REGULATORY PROTEIN CDAR"/>
    <property type="match status" value="1"/>
</dbReference>
<keyword evidence="3" id="KW-1185">Reference proteome</keyword>
<organism evidence="2 3">
    <name type="scientific">Eubacterium coprostanoligenes</name>
    <dbReference type="NCBI Taxonomy" id="290054"/>
    <lineage>
        <taxon>Bacteria</taxon>
        <taxon>Bacillati</taxon>
        <taxon>Bacillota</taxon>
        <taxon>Clostridia</taxon>
        <taxon>Eubacteriales</taxon>
        <taxon>Eubacteriaceae</taxon>
        <taxon>Eubacterium</taxon>
    </lineage>
</organism>
<dbReference type="Pfam" id="PF07949">
    <property type="entry name" value="YbbR"/>
    <property type="match status" value="1"/>
</dbReference>
<name>A0A1T4N9U5_9FIRM</name>
<dbReference type="EMBL" id="FUWW01000020">
    <property type="protein sequence ID" value="SJZ75982.1"/>
    <property type="molecule type" value="Genomic_DNA"/>
</dbReference>
<evidence type="ECO:0000256" key="1">
    <source>
        <dbReference type="SAM" id="Phobius"/>
    </source>
</evidence>
<proteinExistence type="predicted"/>
<reference evidence="2 3" key="1">
    <citation type="submission" date="2017-02" db="EMBL/GenBank/DDBJ databases">
        <authorList>
            <person name="Peterson S.W."/>
        </authorList>
    </citation>
    <scope>NUCLEOTIDE SEQUENCE [LARGE SCALE GENOMIC DNA]</scope>
    <source>
        <strain evidence="2 3">ATCC 51222</strain>
    </source>
</reference>
<dbReference type="AlphaFoldDB" id="A0A1T4N9U5"/>